<reference evidence="4" key="1">
    <citation type="journal article" date="2019" name="Int. J. Syst. Evol. Microbiol.">
        <title>The Global Catalogue of Microorganisms (GCM) 10K type strain sequencing project: providing services to taxonomists for standard genome sequencing and annotation.</title>
        <authorList>
            <consortium name="The Broad Institute Genomics Platform"/>
            <consortium name="The Broad Institute Genome Sequencing Center for Infectious Disease"/>
            <person name="Wu L."/>
            <person name="Ma J."/>
        </authorList>
    </citation>
    <scope>NUCLEOTIDE SEQUENCE [LARGE SCALE GENOMIC DNA]</scope>
    <source>
        <strain evidence="4">ZS-22-S1</strain>
    </source>
</reference>
<dbReference type="InterPro" id="IPR024465">
    <property type="entry name" value="DUF2399"/>
</dbReference>
<dbReference type="EMBL" id="JBHSIS010000010">
    <property type="protein sequence ID" value="MFC4856688.1"/>
    <property type="molecule type" value="Genomic_DNA"/>
</dbReference>
<evidence type="ECO:0000259" key="2">
    <source>
        <dbReference type="Pfam" id="PF11796"/>
    </source>
</evidence>
<dbReference type="InterPro" id="IPR024466">
    <property type="entry name" value="CHP02679_N"/>
</dbReference>
<protein>
    <submittedName>
        <fullName evidence="3">TIGR02679 family protein</fullName>
    </submittedName>
</protein>
<dbReference type="NCBIfam" id="TIGR02679">
    <property type="entry name" value="TIGR02679 family protein"/>
    <property type="match status" value="1"/>
</dbReference>
<gene>
    <name evidence="3" type="ORF">ACFPCV_24545</name>
</gene>
<dbReference type="Pfam" id="PF09664">
    <property type="entry name" value="DUF2399"/>
    <property type="match status" value="1"/>
</dbReference>
<evidence type="ECO:0000313" key="3">
    <source>
        <dbReference type="EMBL" id="MFC4856688.1"/>
    </source>
</evidence>
<feature type="domain" description="Conserved hypothetical protein CHP02679 N terminus" evidence="2">
    <location>
        <begin position="29"/>
        <end position="233"/>
    </location>
</feature>
<organism evidence="3 4">
    <name type="scientific">Actinophytocola glycyrrhizae</name>
    <dbReference type="NCBI Taxonomy" id="2044873"/>
    <lineage>
        <taxon>Bacteria</taxon>
        <taxon>Bacillati</taxon>
        <taxon>Actinomycetota</taxon>
        <taxon>Actinomycetes</taxon>
        <taxon>Pseudonocardiales</taxon>
        <taxon>Pseudonocardiaceae</taxon>
    </lineage>
</organism>
<evidence type="ECO:0000313" key="4">
    <source>
        <dbReference type="Proteomes" id="UP001595859"/>
    </source>
</evidence>
<comment type="caution">
    <text evidence="3">The sequence shown here is derived from an EMBL/GenBank/DDBJ whole genome shotgun (WGS) entry which is preliminary data.</text>
</comment>
<sequence length="402" mass="42836">MIDELLADPGWQRLLAAARRKLERTQGELTGSVGIGKPTEAERRVIIGITGRHRGADVATLRVELAEVDEAVRDACGIGLHAALARHGGPVRNRSAERASEETVRADAITDARERCAAHDGEPWFGQWLTGLLADGTATRLVRRGEADQLGWAAEVLNRLPAADLPLPVLAEWATGNTKALSGTSLATLVLRALALRAAAPAPANAEQRRALWESAGVVVDDLASQVLVLNLPTSDTHVVADWLRDAAGFGIPFRLTLHQLSTDPLTVVAPDIHVCENPAVLRAAAAELGESSAPLICTEGQPSAACHKLLGAARGRIHWRGDFDWTGLRTTTMAVDRYDAVPWHMSTADYLTALETGDSEPLKGAAATSGWDPLLAETMTAHGSAVMEERLIPLLLNDLAS</sequence>
<dbReference type="Pfam" id="PF11796">
    <property type="entry name" value="DUF3323"/>
    <property type="match status" value="1"/>
</dbReference>
<dbReference type="InterPro" id="IPR013495">
    <property type="entry name" value="CHP02679"/>
</dbReference>
<keyword evidence="4" id="KW-1185">Reference proteome</keyword>
<evidence type="ECO:0000259" key="1">
    <source>
        <dbReference type="Pfam" id="PF09664"/>
    </source>
</evidence>
<name>A0ABV9S4R0_9PSEU</name>
<accession>A0ABV9S4R0</accession>
<feature type="domain" description="DUF2399" evidence="1">
    <location>
        <begin position="256"/>
        <end position="400"/>
    </location>
</feature>
<dbReference type="RefSeq" id="WP_378058646.1">
    <property type="nucleotide sequence ID" value="NZ_JBHSIS010000010.1"/>
</dbReference>
<proteinExistence type="predicted"/>
<dbReference type="Proteomes" id="UP001595859">
    <property type="component" value="Unassembled WGS sequence"/>
</dbReference>